<dbReference type="PANTHER" id="PTHR13256">
    <property type="entry name" value="N-ACETYLTRANSFERASE 9"/>
    <property type="match status" value="1"/>
</dbReference>
<keyword evidence="6" id="KW-1185">Reference proteome</keyword>
<dbReference type="HOGENOM" id="CLU_073102_0_0_1"/>
<dbReference type="eggNOG" id="KOG4135">
    <property type="taxonomic scope" value="Eukaryota"/>
</dbReference>
<dbReference type="Gramene" id="EFJ20508">
    <property type="protein sequence ID" value="EFJ20508"/>
    <property type="gene ID" value="SELMODRAFT_108827"/>
</dbReference>
<dbReference type="FunCoup" id="D8S4Y8">
    <property type="interactions" value="3971"/>
</dbReference>
<gene>
    <name evidence="5" type="ORF">SELMODRAFT_108827</name>
</gene>
<dbReference type="InterPro" id="IPR016181">
    <property type="entry name" value="Acyl_CoA_acyltransferase"/>
</dbReference>
<evidence type="ECO:0000313" key="6">
    <source>
        <dbReference type="Proteomes" id="UP000001514"/>
    </source>
</evidence>
<dbReference type="PANTHER" id="PTHR13256:SF16">
    <property type="entry name" value="ALPHA_BETA-TUBULIN-N-ACETYLTRANSFERASE 9"/>
    <property type="match status" value="1"/>
</dbReference>
<dbReference type="InterPro" id="IPR039135">
    <property type="entry name" value="NAT9-like"/>
</dbReference>
<dbReference type="STRING" id="88036.D8S4Y8"/>
<dbReference type="SUPFAM" id="SSF55729">
    <property type="entry name" value="Acyl-CoA N-acyltransferases (Nat)"/>
    <property type="match status" value="1"/>
</dbReference>
<dbReference type="AlphaFoldDB" id="D8S4Y8"/>
<dbReference type="InParanoid" id="D8S4Y8"/>
<dbReference type="Gene3D" id="3.40.630.30">
    <property type="match status" value="1"/>
</dbReference>
<sequence>MEERWWKRVALRGDRVALVPYQRDHVPRYHSWMQNPELLELTCSEPLSLEEEYEMQGSWASDPKKCTFIVLDRELITGDLAPSLPFVNAMIGDVNLYMNDVENSSVAEIEIMIAEHGSRRKGFGREAVQIMMAFASKNLNIQIFRAKIGDENVRSIDLFKSLGFKNVSHSKPFKQVFLFSFNFLTCDGCRQFLCCR</sequence>
<feature type="domain" description="N-acetyltransferase" evidence="4">
    <location>
        <begin position="15"/>
        <end position="165"/>
    </location>
</feature>
<dbReference type="Proteomes" id="UP000001514">
    <property type="component" value="Unassembled WGS sequence"/>
</dbReference>
<evidence type="ECO:0000259" key="4">
    <source>
        <dbReference type="Pfam" id="PF13302"/>
    </source>
</evidence>
<keyword evidence="2" id="KW-0808">Transferase</keyword>
<dbReference type="GO" id="GO:0008080">
    <property type="term" value="F:N-acetyltransferase activity"/>
    <property type="evidence" value="ECO:0007669"/>
    <property type="project" value="InterPro"/>
</dbReference>
<keyword evidence="3" id="KW-0012">Acyltransferase</keyword>
<reference evidence="5 6" key="1">
    <citation type="journal article" date="2011" name="Science">
        <title>The Selaginella genome identifies genetic changes associated with the evolution of vascular plants.</title>
        <authorList>
            <person name="Banks J.A."/>
            <person name="Nishiyama T."/>
            <person name="Hasebe M."/>
            <person name="Bowman J.L."/>
            <person name="Gribskov M."/>
            <person name="dePamphilis C."/>
            <person name="Albert V.A."/>
            <person name="Aono N."/>
            <person name="Aoyama T."/>
            <person name="Ambrose B.A."/>
            <person name="Ashton N.W."/>
            <person name="Axtell M.J."/>
            <person name="Barker E."/>
            <person name="Barker M.S."/>
            <person name="Bennetzen J.L."/>
            <person name="Bonawitz N.D."/>
            <person name="Chapple C."/>
            <person name="Cheng C."/>
            <person name="Correa L.G."/>
            <person name="Dacre M."/>
            <person name="DeBarry J."/>
            <person name="Dreyer I."/>
            <person name="Elias M."/>
            <person name="Engstrom E.M."/>
            <person name="Estelle M."/>
            <person name="Feng L."/>
            <person name="Finet C."/>
            <person name="Floyd S.K."/>
            <person name="Frommer W.B."/>
            <person name="Fujita T."/>
            <person name="Gramzow L."/>
            <person name="Gutensohn M."/>
            <person name="Harholt J."/>
            <person name="Hattori M."/>
            <person name="Heyl A."/>
            <person name="Hirai T."/>
            <person name="Hiwatashi Y."/>
            <person name="Ishikawa M."/>
            <person name="Iwata M."/>
            <person name="Karol K.G."/>
            <person name="Koehler B."/>
            <person name="Kolukisaoglu U."/>
            <person name="Kubo M."/>
            <person name="Kurata T."/>
            <person name="Lalonde S."/>
            <person name="Li K."/>
            <person name="Li Y."/>
            <person name="Litt A."/>
            <person name="Lyons E."/>
            <person name="Manning G."/>
            <person name="Maruyama T."/>
            <person name="Michael T.P."/>
            <person name="Mikami K."/>
            <person name="Miyazaki S."/>
            <person name="Morinaga S."/>
            <person name="Murata T."/>
            <person name="Mueller-Roeber B."/>
            <person name="Nelson D.R."/>
            <person name="Obara M."/>
            <person name="Oguri Y."/>
            <person name="Olmstead R.G."/>
            <person name="Onodera N."/>
            <person name="Petersen B.L."/>
            <person name="Pils B."/>
            <person name="Prigge M."/>
            <person name="Rensing S.A."/>
            <person name="Riano-Pachon D.M."/>
            <person name="Roberts A.W."/>
            <person name="Sato Y."/>
            <person name="Scheller H.V."/>
            <person name="Schulz B."/>
            <person name="Schulz C."/>
            <person name="Shakirov E.V."/>
            <person name="Shibagaki N."/>
            <person name="Shinohara N."/>
            <person name="Shippen D.E."/>
            <person name="Soerensen I."/>
            <person name="Sotooka R."/>
            <person name="Sugimoto N."/>
            <person name="Sugita M."/>
            <person name="Sumikawa N."/>
            <person name="Tanurdzic M."/>
            <person name="Theissen G."/>
            <person name="Ulvskov P."/>
            <person name="Wakazuki S."/>
            <person name="Weng J.K."/>
            <person name="Willats W.W."/>
            <person name="Wipf D."/>
            <person name="Wolf P.G."/>
            <person name="Yang L."/>
            <person name="Zimmer A.D."/>
            <person name="Zhu Q."/>
            <person name="Mitros T."/>
            <person name="Hellsten U."/>
            <person name="Loque D."/>
            <person name="Otillar R."/>
            <person name="Salamov A."/>
            <person name="Schmutz J."/>
            <person name="Shapiro H."/>
            <person name="Lindquist E."/>
            <person name="Lucas S."/>
            <person name="Rokhsar D."/>
            <person name="Grigoriev I.V."/>
        </authorList>
    </citation>
    <scope>NUCLEOTIDE SEQUENCE [LARGE SCALE GENOMIC DNA]</scope>
</reference>
<evidence type="ECO:0000256" key="2">
    <source>
        <dbReference type="ARBA" id="ARBA00022679"/>
    </source>
</evidence>
<dbReference type="Pfam" id="PF13302">
    <property type="entry name" value="Acetyltransf_3"/>
    <property type="match status" value="1"/>
</dbReference>
<dbReference type="InterPro" id="IPR000182">
    <property type="entry name" value="GNAT_dom"/>
</dbReference>
<evidence type="ECO:0000256" key="1">
    <source>
        <dbReference type="ARBA" id="ARBA00009342"/>
    </source>
</evidence>
<comment type="similarity">
    <text evidence="1">Belongs to the acetyltransferase family. GNAT subfamily.</text>
</comment>
<protein>
    <recommendedName>
        <fullName evidence="4">N-acetyltransferase domain-containing protein</fullName>
    </recommendedName>
</protein>
<name>D8S4Y8_SELML</name>
<dbReference type="KEGG" id="smo:SELMODRAFT_108827"/>
<dbReference type="OMA" id="VPYMSGH"/>
<dbReference type="EMBL" id="GL377602">
    <property type="protein sequence ID" value="EFJ20508.1"/>
    <property type="molecule type" value="Genomic_DNA"/>
</dbReference>
<evidence type="ECO:0000256" key="3">
    <source>
        <dbReference type="ARBA" id="ARBA00023315"/>
    </source>
</evidence>
<accession>D8S4Y8</accession>
<organism evidence="6">
    <name type="scientific">Selaginella moellendorffii</name>
    <name type="common">Spikemoss</name>
    <dbReference type="NCBI Taxonomy" id="88036"/>
    <lineage>
        <taxon>Eukaryota</taxon>
        <taxon>Viridiplantae</taxon>
        <taxon>Streptophyta</taxon>
        <taxon>Embryophyta</taxon>
        <taxon>Tracheophyta</taxon>
        <taxon>Lycopodiopsida</taxon>
        <taxon>Selaginellales</taxon>
        <taxon>Selaginellaceae</taxon>
        <taxon>Selaginella</taxon>
    </lineage>
</organism>
<evidence type="ECO:0000313" key="5">
    <source>
        <dbReference type="EMBL" id="EFJ20508.1"/>
    </source>
</evidence>
<proteinExistence type="inferred from homology"/>